<proteinExistence type="predicted"/>
<organism evidence="1 2">
    <name type="scientific">Panagrolaimus davidi</name>
    <dbReference type="NCBI Taxonomy" id="227884"/>
    <lineage>
        <taxon>Eukaryota</taxon>
        <taxon>Metazoa</taxon>
        <taxon>Ecdysozoa</taxon>
        <taxon>Nematoda</taxon>
        <taxon>Chromadorea</taxon>
        <taxon>Rhabditida</taxon>
        <taxon>Tylenchina</taxon>
        <taxon>Panagrolaimomorpha</taxon>
        <taxon>Panagrolaimoidea</taxon>
        <taxon>Panagrolaimidae</taxon>
        <taxon>Panagrolaimus</taxon>
    </lineage>
</organism>
<name>A0A914Q1G5_9BILA</name>
<reference evidence="2" key="1">
    <citation type="submission" date="2022-11" db="UniProtKB">
        <authorList>
            <consortium name="WormBaseParasite"/>
        </authorList>
    </citation>
    <scope>IDENTIFICATION</scope>
</reference>
<accession>A0A914Q1G5</accession>
<evidence type="ECO:0000313" key="2">
    <source>
        <dbReference type="WBParaSite" id="PDA_v2.g20984.t1"/>
    </source>
</evidence>
<protein>
    <submittedName>
        <fullName evidence="2">Uncharacterized protein</fullName>
    </submittedName>
</protein>
<keyword evidence="1" id="KW-1185">Reference proteome</keyword>
<dbReference type="AlphaFoldDB" id="A0A914Q1G5"/>
<dbReference type="WBParaSite" id="PDA_v2.g20984.t1">
    <property type="protein sequence ID" value="PDA_v2.g20984.t1"/>
    <property type="gene ID" value="PDA_v2.g20984"/>
</dbReference>
<sequence>MFSFNDLMVIATKCQMLKLSRVVIMNNDEVVPETEEGQFYFENAVSLESLFKALPNVKKFTYILPKNSSNIITTKTAEELLKIPHFFRLYGFVISQIPEIFDIKSFFGYIRENKKTKINLSFSDQISDEYKARLQKIVDEIIETKNRDYKVPMIYFTGIVNSSFYKMRDLYCQN</sequence>
<evidence type="ECO:0000313" key="1">
    <source>
        <dbReference type="Proteomes" id="UP000887578"/>
    </source>
</evidence>
<dbReference type="Proteomes" id="UP000887578">
    <property type="component" value="Unplaced"/>
</dbReference>